<sequence>MPPNSQSQQWSLYLSSSRSSPVAAATVAEFAPNAEGNSSVSARAAGFAQSCSSWNLSGASLRAVRTVGAGITRPTAINLNACIVNAFGTLRCQTNGGFSGSCTITSQVSTCNTLLTAMCGRGDGVRVPTQLDLNTCIGNTNGGLTC</sequence>
<organism evidence="2 3">
    <name type="scientific">Sphaerobolus stellatus (strain SS14)</name>
    <dbReference type="NCBI Taxonomy" id="990650"/>
    <lineage>
        <taxon>Eukaryota</taxon>
        <taxon>Fungi</taxon>
        <taxon>Dikarya</taxon>
        <taxon>Basidiomycota</taxon>
        <taxon>Agaricomycotina</taxon>
        <taxon>Agaricomycetes</taxon>
        <taxon>Phallomycetidae</taxon>
        <taxon>Geastrales</taxon>
        <taxon>Sphaerobolaceae</taxon>
        <taxon>Sphaerobolus</taxon>
    </lineage>
</organism>
<keyword evidence="3" id="KW-1185">Reference proteome</keyword>
<dbReference type="EMBL" id="KN837230">
    <property type="protein sequence ID" value="KIJ32215.1"/>
    <property type="molecule type" value="Genomic_DNA"/>
</dbReference>
<gene>
    <name evidence="2" type="ORF">M422DRAFT_266015</name>
</gene>
<name>A0A0C9V3X9_SPHS4</name>
<evidence type="ECO:0000313" key="2">
    <source>
        <dbReference type="EMBL" id="KIJ32215.1"/>
    </source>
</evidence>
<dbReference type="HOGENOM" id="CLU_1778638_0_0_1"/>
<dbReference type="InterPro" id="IPR011058">
    <property type="entry name" value="Cyanovirin-N"/>
</dbReference>
<accession>A0A0C9V3X9</accession>
<dbReference type="SMART" id="SM01111">
    <property type="entry name" value="CVNH"/>
    <property type="match status" value="1"/>
</dbReference>
<dbReference type="AlphaFoldDB" id="A0A0C9V3X9"/>
<dbReference type="Gene3D" id="2.30.60.10">
    <property type="entry name" value="Cyanovirin-N"/>
    <property type="match status" value="2"/>
</dbReference>
<dbReference type="OrthoDB" id="5239998at2759"/>
<evidence type="ECO:0000313" key="3">
    <source>
        <dbReference type="Proteomes" id="UP000054279"/>
    </source>
</evidence>
<proteinExistence type="predicted"/>
<evidence type="ECO:0000259" key="1">
    <source>
        <dbReference type="SMART" id="SM01111"/>
    </source>
</evidence>
<dbReference type="Pfam" id="PF08881">
    <property type="entry name" value="CVNH"/>
    <property type="match status" value="1"/>
</dbReference>
<dbReference type="InterPro" id="IPR036673">
    <property type="entry name" value="Cyanovirin-N_sf"/>
</dbReference>
<feature type="domain" description="Cyanovirin-N" evidence="1">
    <location>
        <begin position="46"/>
        <end position="146"/>
    </location>
</feature>
<dbReference type="Proteomes" id="UP000054279">
    <property type="component" value="Unassembled WGS sequence"/>
</dbReference>
<reference evidence="2 3" key="1">
    <citation type="submission" date="2014-06" db="EMBL/GenBank/DDBJ databases">
        <title>Evolutionary Origins and Diversification of the Mycorrhizal Mutualists.</title>
        <authorList>
            <consortium name="DOE Joint Genome Institute"/>
            <consortium name="Mycorrhizal Genomics Consortium"/>
            <person name="Kohler A."/>
            <person name="Kuo A."/>
            <person name="Nagy L.G."/>
            <person name="Floudas D."/>
            <person name="Copeland A."/>
            <person name="Barry K.W."/>
            <person name="Cichocki N."/>
            <person name="Veneault-Fourrey C."/>
            <person name="LaButti K."/>
            <person name="Lindquist E.A."/>
            <person name="Lipzen A."/>
            <person name="Lundell T."/>
            <person name="Morin E."/>
            <person name="Murat C."/>
            <person name="Riley R."/>
            <person name="Ohm R."/>
            <person name="Sun H."/>
            <person name="Tunlid A."/>
            <person name="Henrissat B."/>
            <person name="Grigoriev I.V."/>
            <person name="Hibbett D.S."/>
            <person name="Martin F."/>
        </authorList>
    </citation>
    <scope>NUCLEOTIDE SEQUENCE [LARGE SCALE GENOMIC DNA]</scope>
    <source>
        <strain evidence="2 3">SS14</strain>
    </source>
</reference>
<protein>
    <submittedName>
        <fullName evidence="2">Unplaced genomic scaffold SPHSTscaffold_155, whole genome shotgun sequence</fullName>
    </submittedName>
</protein>
<dbReference type="SUPFAM" id="SSF51322">
    <property type="entry name" value="Cyanovirin-N"/>
    <property type="match status" value="2"/>
</dbReference>